<dbReference type="SUPFAM" id="SSF51445">
    <property type="entry name" value="(Trans)glycosidases"/>
    <property type="match status" value="1"/>
</dbReference>
<evidence type="ECO:0000256" key="5">
    <source>
        <dbReference type="ARBA" id="ARBA00022801"/>
    </source>
</evidence>
<keyword evidence="7" id="KW-0119">Carbohydrate metabolism</keyword>
<evidence type="ECO:0000256" key="8">
    <source>
        <dbReference type="ARBA" id="ARBA00023295"/>
    </source>
</evidence>
<dbReference type="PROSITE" id="PS51910">
    <property type="entry name" value="GH18_2"/>
    <property type="match status" value="1"/>
</dbReference>
<evidence type="ECO:0000256" key="1">
    <source>
        <dbReference type="ARBA" id="ARBA00000822"/>
    </source>
</evidence>
<dbReference type="Proteomes" id="UP001498476">
    <property type="component" value="Unassembled WGS sequence"/>
</dbReference>
<evidence type="ECO:0000313" key="12">
    <source>
        <dbReference type="Proteomes" id="UP001498476"/>
    </source>
</evidence>
<keyword evidence="4" id="KW-0732">Signal</keyword>
<keyword evidence="6" id="KW-0146">Chitin degradation</keyword>
<keyword evidence="9" id="KW-0624">Polysaccharide degradation</keyword>
<evidence type="ECO:0000259" key="10">
    <source>
        <dbReference type="PROSITE" id="PS51910"/>
    </source>
</evidence>
<dbReference type="InterPro" id="IPR057016">
    <property type="entry name" value="EndoS_F2-like_TIM-barrel"/>
</dbReference>
<gene>
    <name evidence="11" type="ORF">QQX98_000457</name>
</gene>
<keyword evidence="8" id="KW-0326">Glycosidase</keyword>
<proteinExistence type="predicted"/>
<evidence type="ECO:0000256" key="2">
    <source>
        <dbReference type="ARBA" id="ARBA00004613"/>
    </source>
</evidence>
<name>A0ABR1HU55_9HYPO</name>
<accession>A0ABR1HU55</accession>
<dbReference type="Pfam" id="PF23916">
    <property type="entry name" value="TIM-barrel_EndoS"/>
    <property type="match status" value="1"/>
</dbReference>
<comment type="caution">
    <text evidence="11">The sequence shown here is derived from an EMBL/GenBank/DDBJ whole genome shotgun (WGS) entry which is preliminary data.</text>
</comment>
<keyword evidence="3" id="KW-0964">Secreted</keyword>
<evidence type="ECO:0000256" key="9">
    <source>
        <dbReference type="ARBA" id="ARBA00023326"/>
    </source>
</evidence>
<evidence type="ECO:0000256" key="4">
    <source>
        <dbReference type="ARBA" id="ARBA00022729"/>
    </source>
</evidence>
<keyword evidence="12" id="KW-1185">Reference proteome</keyword>
<protein>
    <recommendedName>
        <fullName evidence="10">GH18 domain-containing protein</fullName>
    </recommendedName>
</protein>
<dbReference type="Gene3D" id="3.20.20.80">
    <property type="entry name" value="Glycosidases"/>
    <property type="match status" value="1"/>
</dbReference>
<dbReference type="InterPro" id="IPR001579">
    <property type="entry name" value="Glyco_hydro_18_chit_AS"/>
</dbReference>
<evidence type="ECO:0000256" key="3">
    <source>
        <dbReference type="ARBA" id="ARBA00022525"/>
    </source>
</evidence>
<evidence type="ECO:0000256" key="7">
    <source>
        <dbReference type="ARBA" id="ARBA00023277"/>
    </source>
</evidence>
<sequence>MNPNIKIIMEQFMGHCPGGSDLGILQDDDGNINPRAVRQYADSVANFIESYYNLTLPALDGAGQVSARLDGLDVDVEDGNDEAGLPKILTAVRASLDALSQELSAPRFILSICPAWTSNLDASVAQSCDYVNMQDYDGGRDTTPADYLSAVPGLKQQQLVWGFSSEMPPLNTTNPFAEVEAKVKETTIRSRTLYLQLPVITSYLENLSLARPK</sequence>
<reference evidence="11 12" key="1">
    <citation type="journal article" date="2025" name="Microbiol. Resour. Announc.">
        <title>Draft genome sequences for Neonectria magnoliae and Neonectria punicea, canker pathogens of Liriodendron tulipifera and Acer saccharum in West Virginia.</title>
        <authorList>
            <person name="Petronek H.M."/>
            <person name="Kasson M.T."/>
            <person name="Metheny A.M."/>
            <person name="Stauder C.M."/>
            <person name="Lovett B."/>
            <person name="Lynch S.C."/>
            <person name="Garnas J.R."/>
            <person name="Kasson L.R."/>
            <person name="Stajich J.E."/>
        </authorList>
    </citation>
    <scope>NUCLEOTIDE SEQUENCE [LARGE SCALE GENOMIC DNA]</scope>
    <source>
        <strain evidence="11 12">NRRL 64653</strain>
    </source>
</reference>
<organism evidence="11 12">
    <name type="scientific">Neonectria punicea</name>
    <dbReference type="NCBI Taxonomy" id="979145"/>
    <lineage>
        <taxon>Eukaryota</taxon>
        <taxon>Fungi</taxon>
        <taxon>Dikarya</taxon>
        <taxon>Ascomycota</taxon>
        <taxon>Pezizomycotina</taxon>
        <taxon>Sordariomycetes</taxon>
        <taxon>Hypocreomycetidae</taxon>
        <taxon>Hypocreales</taxon>
        <taxon>Nectriaceae</taxon>
        <taxon>Neonectria</taxon>
    </lineage>
</organism>
<comment type="subcellular location">
    <subcellularLocation>
        <location evidence="2">Secreted</location>
    </subcellularLocation>
</comment>
<evidence type="ECO:0000256" key="6">
    <source>
        <dbReference type="ARBA" id="ARBA00023024"/>
    </source>
</evidence>
<keyword evidence="5" id="KW-0378">Hydrolase</keyword>
<dbReference type="PROSITE" id="PS01095">
    <property type="entry name" value="GH18_1"/>
    <property type="match status" value="1"/>
</dbReference>
<dbReference type="InterPro" id="IPR017853">
    <property type="entry name" value="GH"/>
</dbReference>
<evidence type="ECO:0000313" key="11">
    <source>
        <dbReference type="EMBL" id="KAK7424492.1"/>
    </source>
</evidence>
<dbReference type="EMBL" id="JAZAVJ010000004">
    <property type="protein sequence ID" value="KAK7424492.1"/>
    <property type="molecule type" value="Genomic_DNA"/>
</dbReference>
<comment type="catalytic activity">
    <reaction evidence="1">
        <text>Random endo-hydrolysis of N-acetyl-beta-D-glucosaminide (1-&gt;4)-beta-linkages in chitin and chitodextrins.</text>
        <dbReference type="EC" id="3.2.1.14"/>
    </reaction>
</comment>
<feature type="domain" description="GH18" evidence="10">
    <location>
        <begin position="1"/>
        <end position="213"/>
    </location>
</feature>
<dbReference type="InterPro" id="IPR001223">
    <property type="entry name" value="Glyco_hydro18_cat"/>
</dbReference>